<proteinExistence type="predicted"/>
<keyword evidence="3" id="KW-1185">Reference proteome</keyword>
<evidence type="ECO:0000313" key="2">
    <source>
        <dbReference type="EMBL" id="CDI82401.1"/>
    </source>
</evidence>
<dbReference type="EMBL" id="HG672352">
    <property type="protein sequence ID" value="CDI82401.1"/>
    <property type="molecule type" value="Genomic_DNA"/>
</dbReference>
<reference evidence="2" key="1">
    <citation type="submission" date="2013-10" db="EMBL/GenBank/DDBJ databases">
        <title>Genomic analysis of the causative agents of coccidiosis in chickens.</title>
        <authorList>
            <person name="Reid A.J."/>
            <person name="Blake D."/>
            <person name="Billington K."/>
            <person name="Browne H."/>
            <person name="Dunn M."/>
            <person name="Hung S."/>
            <person name="Kawahara F."/>
            <person name="Miranda-Saavedra D."/>
            <person name="Mourier T."/>
            <person name="Nagra H."/>
            <person name="Otto T.D."/>
            <person name="Rawlings N."/>
            <person name="Sanchez A."/>
            <person name="Sanders M."/>
            <person name="Subramaniam C."/>
            <person name="Tay Y."/>
            <person name="Dear P."/>
            <person name="Doerig C."/>
            <person name="Gruber A."/>
            <person name="Parkinson J."/>
            <person name="Shirley M."/>
            <person name="Wan K.L."/>
            <person name="Berriman M."/>
            <person name="Tomley F."/>
            <person name="Pain A."/>
        </authorList>
    </citation>
    <scope>NUCLEOTIDE SEQUENCE</scope>
    <source>
        <strain evidence="2">Houghton</strain>
    </source>
</reference>
<dbReference type="OrthoDB" id="345629at2759"/>
<feature type="coiled-coil region" evidence="1">
    <location>
        <begin position="4"/>
        <end position="31"/>
    </location>
</feature>
<dbReference type="VEuPathDB" id="ToxoDB:EAH_00066340"/>
<accession>U6GQA6</accession>
<dbReference type="RefSeq" id="XP_013248179.1">
    <property type="nucleotide sequence ID" value="XM_013392725.1"/>
</dbReference>
<evidence type="ECO:0000256" key="1">
    <source>
        <dbReference type="SAM" id="Coils"/>
    </source>
</evidence>
<organism evidence="2 3">
    <name type="scientific">Eimeria acervulina</name>
    <name type="common">Coccidian parasite</name>
    <dbReference type="NCBI Taxonomy" id="5801"/>
    <lineage>
        <taxon>Eukaryota</taxon>
        <taxon>Sar</taxon>
        <taxon>Alveolata</taxon>
        <taxon>Apicomplexa</taxon>
        <taxon>Conoidasida</taxon>
        <taxon>Coccidia</taxon>
        <taxon>Eucoccidiorida</taxon>
        <taxon>Eimeriorina</taxon>
        <taxon>Eimeriidae</taxon>
        <taxon>Eimeria</taxon>
    </lineage>
</organism>
<protein>
    <recommendedName>
        <fullName evidence="4">Retrotransposon gag domain-containing protein</fullName>
    </recommendedName>
</protein>
<dbReference type="AlphaFoldDB" id="U6GQA6"/>
<dbReference type="Proteomes" id="UP000018050">
    <property type="component" value="Unassembled WGS sequence"/>
</dbReference>
<keyword evidence="1" id="KW-0175">Coiled coil</keyword>
<gene>
    <name evidence="2" type="ORF">EAH_00066340</name>
</gene>
<evidence type="ECO:0008006" key="4">
    <source>
        <dbReference type="Google" id="ProtNLM"/>
    </source>
</evidence>
<dbReference type="OMA" id="ECWGDEL"/>
<reference evidence="2" key="2">
    <citation type="submission" date="2013-10" db="EMBL/GenBank/DDBJ databases">
        <authorList>
            <person name="Aslett M."/>
        </authorList>
    </citation>
    <scope>NUCLEOTIDE SEQUENCE</scope>
    <source>
        <strain evidence="2">Houghton</strain>
    </source>
</reference>
<evidence type="ECO:0000313" key="3">
    <source>
        <dbReference type="Proteomes" id="UP000018050"/>
    </source>
</evidence>
<sequence>MQPQGQHSEELAKLKRQIERLQDCLQQMSEQRSTSAPAPPIPWDKGNSMNSILTLMELPFMMRGLPPECWGDELGEYLDEDAQWCWTDLLRSGADMTDWSLIKQELLKSFCTVDRAKLIYQMAANKWTGDCSAFSATFSRITARGVQLSAEDLVGYFLTNTPAELRWAVTQRGTIQFSNWRAASKALAAIVVP</sequence>
<dbReference type="GeneID" id="25274704"/>
<name>U6GQA6_EIMAC</name>